<feature type="transmembrane region" description="Helical" evidence="5">
    <location>
        <begin position="105"/>
        <end position="126"/>
    </location>
</feature>
<keyword evidence="2 5" id="KW-0812">Transmembrane</keyword>
<feature type="transmembrane region" description="Helical" evidence="5">
    <location>
        <begin position="236"/>
        <end position="255"/>
    </location>
</feature>
<feature type="transmembrane region" description="Helical" evidence="5">
    <location>
        <begin position="362"/>
        <end position="382"/>
    </location>
</feature>
<dbReference type="InterPro" id="IPR011701">
    <property type="entry name" value="MFS"/>
</dbReference>
<reference evidence="7 8" key="1">
    <citation type="submission" date="2014-09" db="EMBL/GenBank/DDBJ databases">
        <title>Genome sequence of Sinomonas sp. MUSC 117.</title>
        <authorList>
            <person name="Lee L.-H."/>
        </authorList>
    </citation>
    <scope>NUCLEOTIDE SEQUENCE [LARGE SCALE GENOMIC DNA]</scope>
    <source>
        <strain evidence="7 8">MUSC 117</strain>
    </source>
</reference>
<evidence type="ECO:0000256" key="2">
    <source>
        <dbReference type="ARBA" id="ARBA00022692"/>
    </source>
</evidence>
<dbReference type="Pfam" id="PF07690">
    <property type="entry name" value="MFS_1"/>
    <property type="match status" value="1"/>
</dbReference>
<dbReference type="PANTHER" id="PTHR23534">
    <property type="entry name" value="MFS PERMEASE"/>
    <property type="match status" value="1"/>
</dbReference>
<feature type="transmembrane region" description="Helical" evidence="5">
    <location>
        <begin position="12"/>
        <end position="38"/>
    </location>
</feature>
<dbReference type="EMBL" id="JTDL01000087">
    <property type="protein sequence ID" value="KHL04081.1"/>
    <property type="molecule type" value="Genomic_DNA"/>
</dbReference>
<dbReference type="SUPFAM" id="SSF103473">
    <property type="entry name" value="MFS general substrate transporter"/>
    <property type="match status" value="1"/>
</dbReference>
<feature type="transmembrane region" description="Helical" evidence="5">
    <location>
        <begin position="322"/>
        <end position="350"/>
    </location>
</feature>
<feature type="transmembrane region" description="Helical" evidence="5">
    <location>
        <begin position="138"/>
        <end position="157"/>
    </location>
</feature>
<evidence type="ECO:0000256" key="1">
    <source>
        <dbReference type="ARBA" id="ARBA00004651"/>
    </source>
</evidence>
<feature type="domain" description="Major facilitator superfamily (MFS) profile" evidence="6">
    <location>
        <begin position="12"/>
        <end position="408"/>
    </location>
</feature>
<keyword evidence="3 5" id="KW-1133">Transmembrane helix</keyword>
<dbReference type="InterPro" id="IPR036259">
    <property type="entry name" value="MFS_trans_sf"/>
</dbReference>
<feature type="transmembrane region" description="Helical" evidence="5">
    <location>
        <begin position="388"/>
        <end position="406"/>
    </location>
</feature>
<dbReference type="GO" id="GO:0005886">
    <property type="term" value="C:plasma membrane"/>
    <property type="evidence" value="ECO:0007669"/>
    <property type="project" value="UniProtKB-SubCell"/>
</dbReference>
<name>A0A0B2AL83_9MICC</name>
<dbReference type="STRING" id="1338436.LK10_07450"/>
<feature type="transmembrane region" description="Helical" evidence="5">
    <location>
        <begin position="77"/>
        <end position="99"/>
    </location>
</feature>
<accession>A0A0B2AL83</accession>
<feature type="transmembrane region" description="Helical" evidence="5">
    <location>
        <begin position="267"/>
        <end position="291"/>
    </location>
</feature>
<evidence type="ECO:0000313" key="8">
    <source>
        <dbReference type="Proteomes" id="UP000030982"/>
    </source>
</evidence>
<gene>
    <name evidence="7" type="ORF">LK10_07450</name>
</gene>
<keyword evidence="8" id="KW-1185">Reference proteome</keyword>
<dbReference type="Proteomes" id="UP000030982">
    <property type="component" value="Unassembled WGS sequence"/>
</dbReference>
<feature type="transmembrane region" description="Helical" evidence="5">
    <location>
        <begin position="298"/>
        <end position="316"/>
    </location>
</feature>
<evidence type="ECO:0000259" key="6">
    <source>
        <dbReference type="PROSITE" id="PS50850"/>
    </source>
</evidence>
<dbReference type="InterPro" id="IPR020846">
    <property type="entry name" value="MFS_dom"/>
</dbReference>
<organism evidence="7 8">
    <name type="scientific">Sinomonas humi</name>
    <dbReference type="NCBI Taxonomy" id="1338436"/>
    <lineage>
        <taxon>Bacteria</taxon>
        <taxon>Bacillati</taxon>
        <taxon>Actinomycetota</taxon>
        <taxon>Actinomycetes</taxon>
        <taxon>Micrococcales</taxon>
        <taxon>Micrococcaceae</taxon>
        <taxon>Sinomonas</taxon>
    </lineage>
</organism>
<dbReference type="PROSITE" id="PS50850">
    <property type="entry name" value="MFS"/>
    <property type="match status" value="1"/>
</dbReference>
<comment type="caution">
    <text evidence="7">The sequence shown here is derived from an EMBL/GenBank/DDBJ whole genome shotgun (WGS) entry which is preliminary data.</text>
</comment>
<feature type="transmembrane region" description="Helical" evidence="5">
    <location>
        <begin position="50"/>
        <end position="70"/>
    </location>
</feature>
<sequence>MPATTRAAQRHTLVVLAVTQIVGTVGVGVAPSIGVLLAGEVTANPAWAGLARTASTLGAALFGLPLGALAARFGRRLALAGGWWAAAGGGALLVIAAQWDQIMCLFVGLLLIGAGSAVSLQARFAATDLAEPHHRARALALVVWVGTIGNVLGPNLGVPAQYMTSATGLTVYAGAFLIAAACLALAGTAVFVWLRPDPLLLLEKTTTTGPRPATARLRGGARRIFAEIRENPQARLAVVAIVTAQIVMVAIMTMAPVHVTNDGGSVTVVGITISLHIAGMYALSPLVGALADRAGHRATIAIGILVLLASLAAGIAEPDQMLWMTVSMILLGVGWSFVNVAGSALFSAVVSPERRASAQGGVDALSNLGGATAAFLAGPLLAATGFSALSAIAIVALLPLIGLLATRNSRAISPR</sequence>
<evidence type="ECO:0000256" key="4">
    <source>
        <dbReference type="ARBA" id="ARBA00023136"/>
    </source>
</evidence>
<keyword evidence="4 5" id="KW-0472">Membrane</keyword>
<dbReference type="Gene3D" id="1.20.1250.20">
    <property type="entry name" value="MFS general substrate transporter like domains"/>
    <property type="match status" value="1"/>
</dbReference>
<protein>
    <submittedName>
        <fullName evidence="7">MFS transporter</fullName>
    </submittedName>
</protein>
<evidence type="ECO:0000313" key="7">
    <source>
        <dbReference type="EMBL" id="KHL04081.1"/>
    </source>
</evidence>
<evidence type="ECO:0000256" key="3">
    <source>
        <dbReference type="ARBA" id="ARBA00022989"/>
    </source>
</evidence>
<dbReference type="PANTHER" id="PTHR23534:SF1">
    <property type="entry name" value="MAJOR FACILITATOR SUPERFAMILY PROTEIN"/>
    <property type="match status" value="1"/>
</dbReference>
<feature type="transmembrane region" description="Helical" evidence="5">
    <location>
        <begin position="169"/>
        <end position="194"/>
    </location>
</feature>
<dbReference type="AlphaFoldDB" id="A0A0B2AL83"/>
<comment type="subcellular location">
    <subcellularLocation>
        <location evidence="1">Cell membrane</location>
        <topology evidence="1">Multi-pass membrane protein</topology>
    </subcellularLocation>
</comment>
<proteinExistence type="predicted"/>
<dbReference type="GO" id="GO:0022857">
    <property type="term" value="F:transmembrane transporter activity"/>
    <property type="evidence" value="ECO:0007669"/>
    <property type="project" value="InterPro"/>
</dbReference>
<evidence type="ECO:0000256" key="5">
    <source>
        <dbReference type="SAM" id="Phobius"/>
    </source>
</evidence>